<sequence>MNRTRALIRFGKQNPIYSKFSFKFRFEFHGKFPNQNKIFAAIHSRLRKVATDSLPNPSYVLHSTYRPDCIASRATEHPTPKLVAFMSSNHTTIISGIPYLWNVL</sequence>
<dbReference type="EMBL" id="JAYMYQ010000004">
    <property type="protein sequence ID" value="KAK7340708.1"/>
    <property type="molecule type" value="Genomic_DNA"/>
</dbReference>
<dbReference type="AlphaFoldDB" id="A0AAN9LV73"/>
<name>A0AAN9LV73_CANGL</name>
<evidence type="ECO:0000313" key="1">
    <source>
        <dbReference type="EMBL" id="KAK7340708.1"/>
    </source>
</evidence>
<comment type="caution">
    <text evidence="1">The sequence shown here is derived from an EMBL/GenBank/DDBJ whole genome shotgun (WGS) entry which is preliminary data.</text>
</comment>
<organism evidence="1 2">
    <name type="scientific">Canavalia gladiata</name>
    <name type="common">Sword bean</name>
    <name type="synonym">Dolichos gladiatus</name>
    <dbReference type="NCBI Taxonomy" id="3824"/>
    <lineage>
        <taxon>Eukaryota</taxon>
        <taxon>Viridiplantae</taxon>
        <taxon>Streptophyta</taxon>
        <taxon>Embryophyta</taxon>
        <taxon>Tracheophyta</taxon>
        <taxon>Spermatophyta</taxon>
        <taxon>Magnoliopsida</taxon>
        <taxon>eudicotyledons</taxon>
        <taxon>Gunneridae</taxon>
        <taxon>Pentapetalae</taxon>
        <taxon>rosids</taxon>
        <taxon>fabids</taxon>
        <taxon>Fabales</taxon>
        <taxon>Fabaceae</taxon>
        <taxon>Papilionoideae</taxon>
        <taxon>50 kb inversion clade</taxon>
        <taxon>NPAAA clade</taxon>
        <taxon>indigoferoid/millettioid clade</taxon>
        <taxon>Phaseoleae</taxon>
        <taxon>Canavalia</taxon>
    </lineage>
</organism>
<protein>
    <submittedName>
        <fullName evidence="1">Uncharacterized protein</fullName>
    </submittedName>
</protein>
<dbReference type="Proteomes" id="UP001367508">
    <property type="component" value="Unassembled WGS sequence"/>
</dbReference>
<reference evidence="1 2" key="1">
    <citation type="submission" date="2024-01" db="EMBL/GenBank/DDBJ databases">
        <title>The genomes of 5 underutilized Papilionoideae crops provide insights into root nodulation and disease resistanc.</title>
        <authorList>
            <person name="Jiang F."/>
        </authorList>
    </citation>
    <scope>NUCLEOTIDE SEQUENCE [LARGE SCALE GENOMIC DNA]</scope>
    <source>
        <strain evidence="1">LVBAO_FW01</strain>
        <tissue evidence="1">Leaves</tissue>
    </source>
</reference>
<proteinExistence type="predicted"/>
<keyword evidence="2" id="KW-1185">Reference proteome</keyword>
<gene>
    <name evidence="1" type="ORF">VNO77_21418</name>
</gene>
<evidence type="ECO:0000313" key="2">
    <source>
        <dbReference type="Proteomes" id="UP001367508"/>
    </source>
</evidence>
<accession>A0AAN9LV73</accession>